<gene>
    <name evidence="10" type="ORF">B3C1_05382</name>
</gene>
<evidence type="ECO:0000256" key="3">
    <source>
        <dbReference type="ARBA" id="ARBA00022676"/>
    </source>
</evidence>
<keyword evidence="2" id="KW-1003">Cell membrane</keyword>
<feature type="transmembrane region" description="Helical" evidence="8">
    <location>
        <begin position="258"/>
        <end position="280"/>
    </location>
</feature>
<dbReference type="Proteomes" id="UP000006755">
    <property type="component" value="Unassembled WGS sequence"/>
</dbReference>
<feature type="transmembrane region" description="Helical" evidence="8">
    <location>
        <begin position="292"/>
        <end position="309"/>
    </location>
</feature>
<evidence type="ECO:0000259" key="9">
    <source>
        <dbReference type="Pfam" id="PF13231"/>
    </source>
</evidence>
<dbReference type="STRING" id="745411.B3C1_05382"/>
<dbReference type="GO" id="GO:0016763">
    <property type="term" value="F:pentosyltransferase activity"/>
    <property type="evidence" value="ECO:0007669"/>
    <property type="project" value="TreeGrafter"/>
</dbReference>
<sequence length="547" mass="60831">MKQEAEYRLGWLLLVLVVFAGIGLRWPWPADEPRFALIAQEMVNTGQWLIPHRVGELYPDKPPIFMWAIAVLLWLKVPLKVAFLLPSALAGLGTAWLTVDLARRLHGPKVATWCLWLLAFTVQFSLQARTAQIDMLLVFWVTLGGYGIARHLLLGPAWGWYCLGFAAAGFGVITKGVGIIALFMLLPLLWHRTLRQNMGHRGWLGPLCLLAAIASWGLPMLWYAAHSHNPEAMAYRDNILFNQTANRYVHSLGHRQPFWYYLLEVAPLFWLPLSLLAPFLVKPWWRDRAKPALLLPLVMVLAILLFFSLSPGKRGVYITPALPWLALAIAPYLEDLARRTWPGRLMVGVAWALPVLLLIAAFVPKVKAQLPAGGLVFPLATAGAMLLALVLTRKQPPWRRWGLALAAFWAGFGLLGGPVLDGLRTPRDMMADVASRIGPQGLLALLDYKEQLALFADRPVVQFGFHSPMDAQRAAARDWVRQGPNYAVMGPKRNLQSCFALTEAQFIGRKHSADWYLVDAGQLVDGCEAGVTPAPLYQGPNYGLAGH</sequence>
<evidence type="ECO:0000256" key="1">
    <source>
        <dbReference type="ARBA" id="ARBA00004651"/>
    </source>
</evidence>
<evidence type="ECO:0000256" key="8">
    <source>
        <dbReference type="SAM" id="Phobius"/>
    </source>
</evidence>
<dbReference type="AlphaFoldDB" id="K2KET6"/>
<dbReference type="EMBL" id="AMRI01000006">
    <property type="protein sequence ID" value="EKE75865.1"/>
    <property type="molecule type" value="Genomic_DNA"/>
</dbReference>
<dbReference type="RefSeq" id="WP_008483433.1">
    <property type="nucleotide sequence ID" value="NZ_AMRI01000006.1"/>
</dbReference>
<keyword evidence="11" id="KW-1185">Reference proteome</keyword>
<name>K2KET6_9GAMM</name>
<dbReference type="Pfam" id="PF13231">
    <property type="entry name" value="PMT_2"/>
    <property type="match status" value="1"/>
</dbReference>
<keyword evidence="5 8" id="KW-0812">Transmembrane</keyword>
<proteinExistence type="predicted"/>
<dbReference type="PANTHER" id="PTHR33908">
    <property type="entry name" value="MANNOSYLTRANSFERASE YKCB-RELATED"/>
    <property type="match status" value="1"/>
</dbReference>
<dbReference type="GO" id="GO:0010041">
    <property type="term" value="P:response to iron(III) ion"/>
    <property type="evidence" value="ECO:0007669"/>
    <property type="project" value="TreeGrafter"/>
</dbReference>
<keyword evidence="7 8" id="KW-0472">Membrane</keyword>
<evidence type="ECO:0000256" key="2">
    <source>
        <dbReference type="ARBA" id="ARBA00022475"/>
    </source>
</evidence>
<protein>
    <submittedName>
        <fullName evidence="10">Glycosyl transferase family protein</fullName>
    </submittedName>
</protein>
<accession>K2KET6</accession>
<keyword evidence="6 8" id="KW-1133">Transmembrane helix</keyword>
<organism evidence="10 11">
    <name type="scientific">Gallaecimonas xiamenensis 3-C-1</name>
    <dbReference type="NCBI Taxonomy" id="745411"/>
    <lineage>
        <taxon>Bacteria</taxon>
        <taxon>Pseudomonadati</taxon>
        <taxon>Pseudomonadota</taxon>
        <taxon>Gammaproteobacteria</taxon>
        <taxon>Enterobacterales</taxon>
        <taxon>Gallaecimonadaceae</taxon>
        <taxon>Gallaecimonas</taxon>
    </lineage>
</organism>
<feature type="transmembrane region" description="Helical" evidence="8">
    <location>
        <begin position="9"/>
        <end position="28"/>
    </location>
</feature>
<feature type="transmembrane region" description="Helical" evidence="8">
    <location>
        <begin position="158"/>
        <end position="190"/>
    </location>
</feature>
<keyword evidence="4 10" id="KW-0808">Transferase</keyword>
<feature type="transmembrane region" description="Helical" evidence="8">
    <location>
        <begin position="133"/>
        <end position="152"/>
    </location>
</feature>
<dbReference type="PANTHER" id="PTHR33908:SF3">
    <property type="entry name" value="UNDECAPRENYL PHOSPHATE-ALPHA-4-AMINO-4-DEOXY-L-ARABINOSE ARABINOSYL TRANSFERASE"/>
    <property type="match status" value="1"/>
</dbReference>
<dbReference type="eggNOG" id="COG1807">
    <property type="taxonomic scope" value="Bacteria"/>
</dbReference>
<feature type="transmembrane region" description="Helical" evidence="8">
    <location>
        <begin position="315"/>
        <end position="333"/>
    </location>
</feature>
<evidence type="ECO:0000313" key="11">
    <source>
        <dbReference type="Proteomes" id="UP000006755"/>
    </source>
</evidence>
<feature type="domain" description="Glycosyltransferase RgtA/B/C/D-like" evidence="9">
    <location>
        <begin position="60"/>
        <end position="216"/>
    </location>
</feature>
<keyword evidence="3" id="KW-0328">Glycosyltransferase</keyword>
<evidence type="ECO:0000256" key="5">
    <source>
        <dbReference type="ARBA" id="ARBA00022692"/>
    </source>
</evidence>
<evidence type="ECO:0000256" key="4">
    <source>
        <dbReference type="ARBA" id="ARBA00022679"/>
    </source>
</evidence>
<reference evidence="10 11" key="1">
    <citation type="journal article" date="2012" name="J. Bacteriol.">
        <title>Genome Sequence of Gallaecimonas xiamenensis Type Strain 3-C-1.</title>
        <authorList>
            <person name="Lai Q."/>
            <person name="Wang L."/>
            <person name="Wang W."/>
            <person name="Shao Z."/>
        </authorList>
    </citation>
    <scope>NUCLEOTIDE SEQUENCE [LARGE SCALE GENOMIC DNA]</scope>
    <source>
        <strain evidence="10 11">3-C-1</strain>
    </source>
</reference>
<feature type="transmembrane region" description="Helical" evidence="8">
    <location>
        <begin position="202"/>
        <end position="225"/>
    </location>
</feature>
<feature type="transmembrane region" description="Helical" evidence="8">
    <location>
        <begin position="403"/>
        <end position="420"/>
    </location>
</feature>
<feature type="transmembrane region" description="Helical" evidence="8">
    <location>
        <begin position="57"/>
        <end position="75"/>
    </location>
</feature>
<comment type="caution">
    <text evidence="10">The sequence shown here is derived from an EMBL/GenBank/DDBJ whole genome shotgun (WGS) entry which is preliminary data.</text>
</comment>
<feature type="transmembrane region" description="Helical" evidence="8">
    <location>
        <begin position="345"/>
        <end position="364"/>
    </location>
</feature>
<dbReference type="OrthoDB" id="9775035at2"/>
<evidence type="ECO:0000313" key="10">
    <source>
        <dbReference type="EMBL" id="EKE75865.1"/>
    </source>
</evidence>
<comment type="subcellular location">
    <subcellularLocation>
        <location evidence="1">Cell membrane</location>
        <topology evidence="1">Multi-pass membrane protein</topology>
    </subcellularLocation>
</comment>
<dbReference type="GO" id="GO:0009103">
    <property type="term" value="P:lipopolysaccharide biosynthetic process"/>
    <property type="evidence" value="ECO:0007669"/>
    <property type="project" value="TreeGrafter"/>
</dbReference>
<dbReference type="PATRIC" id="fig|745411.4.peg.1068"/>
<evidence type="ECO:0000256" key="7">
    <source>
        <dbReference type="ARBA" id="ARBA00023136"/>
    </source>
</evidence>
<evidence type="ECO:0000256" key="6">
    <source>
        <dbReference type="ARBA" id="ARBA00022989"/>
    </source>
</evidence>
<dbReference type="InterPro" id="IPR038731">
    <property type="entry name" value="RgtA/B/C-like"/>
</dbReference>
<dbReference type="InterPro" id="IPR050297">
    <property type="entry name" value="LipidA_mod_glycosyltrf_83"/>
</dbReference>
<dbReference type="GO" id="GO:0005886">
    <property type="term" value="C:plasma membrane"/>
    <property type="evidence" value="ECO:0007669"/>
    <property type="project" value="UniProtKB-SubCell"/>
</dbReference>
<feature type="transmembrane region" description="Helical" evidence="8">
    <location>
        <begin position="370"/>
        <end position="391"/>
    </location>
</feature>